<dbReference type="InterPro" id="IPR028992">
    <property type="entry name" value="Hedgehog/Intein_dom"/>
</dbReference>
<accession>A0A399J490</accession>
<protein>
    <recommendedName>
        <fullName evidence="1">Hedgehog/Intein (Hint) domain-containing protein</fullName>
    </recommendedName>
</protein>
<dbReference type="Pfam" id="PF13403">
    <property type="entry name" value="Hint_2"/>
    <property type="match status" value="1"/>
</dbReference>
<reference evidence="2 3" key="1">
    <citation type="submission" date="2018-08" db="EMBL/GenBank/DDBJ databases">
        <title>Pseudooceanicola sediminis CY03 in the family Rhodobacteracea.</title>
        <authorList>
            <person name="Zhang Y.-J."/>
        </authorList>
    </citation>
    <scope>NUCLEOTIDE SEQUENCE [LARGE SCALE GENOMIC DNA]</scope>
    <source>
        <strain evidence="2 3">CY03</strain>
    </source>
</reference>
<name>A0A399J490_9RHOB</name>
<sequence>MRPLWARQTGLTKMFDISLRKALQRREAEARDGAKTPLSAYENEIRFRDRESAMSGMLAGTRVATAVGWQKIEKLRVGGVVLTLDNGLQPLRGITCIALDDSRDDATTRIMALHVPGGAIGNREDLTLLPRQGVLIESDVAEKALGDPLVLLRAETLGGLSATSRRPMAGERASYVLAFDEDELVFASTGALCICPAGGDVLNRRFAPPTRSPGPYTVLCQETAGDLIAEILWELDVKWAGLVARRRQQTGRVQPRGSSPIC</sequence>
<keyword evidence="3" id="KW-1185">Reference proteome</keyword>
<evidence type="ECO:0000259" key="1">
    <source>
        <dbReference type="Pfam" id="PF13403"/>
    </source>
</evidence>
<dbReference type="EMBL" id="QWJJ01000008">
    <property type="protein sequence ID" value="RII38782.1"/>
    <property type="molecule type" value="Genomic_DNA"/>
</dbReference>
<gene>
    <name evidence="2" type="ORF">DL237_11100</name>
</gene>
<organism evidence="2 3">
    <name type="scientific">Pseudooceanicola sediminis</name>
    <dbReference type="NCBI Taxonomy" id="2211117"/>
    <lineage>
        <taxon>Bacteria</taxon>
        <taxon>Pseudomonadati</taxon>
        <taxon>Pseudomonadota</taxon>
        <taxon>Alphaproteobacteria</taxon>
        <taxon>Rhodobacterales</taxon>
        <taxon>Paracoccaceae</taxon>
        <taxon>Pseudooceanicola</taxon>
    </lineage>
</organism>
<evidence type="ECO:0000313" key="3">
    <source>
        <dbReference type="Proteomes" id="UP000265848"/>
    </source>
</evidence>
<evidence type="ECO:0000313" key="2">
    <source>
        <dbReference type="EMBL" id="RII38782.1"/>
    </source>
</evidence>
<comment type="caution">
    <text evidence="2">The sequence shown here is derived from an EMBL/GenBank/DDBJ whole genome shotgun (WGS) entry which is preliminary data.</text>
</comment>
<dbReference type="AlphaFoldDB" id="A0A399J490"/>
<proteinExistence type="predicted"/>
<feature type="domain" description="Hedgehog/Intein (Hint)" evidence="1">
    <location>
        <begin position="58"/>
        <end position="188"/>
    </location>
</feature>
<dbReference type="Proteomes" id="UP000265848">
    <property type="component" value="Unassembled WGS sequence"/>
</dbReference>